<dbReference type="GO" id="GO:0004582">
    <property type="term" value="F:dolichyl-phosphate beta-D-mannosyltransferase activity"/>
    <property type="evidence" value="ECO:0007669"/>
    <property type="project" value="InterPro"/>
</dbReference>
<comment type="similarity">
    <text evidence="1">Belongs to the glycosyltransferase 2 family.</text>
</comment>
<dbReference type="Gene3D" id="3.90.550.10">
    <property type="entry name" value="Spore Coat Polysaccharide Biosynthesis Protein SpsA, Chain A"/>
    <property type="match status" value="1"/>
</dbReference>
<dbReference type="Proteomes" id="UP000320055">
    <property type="component" value="Unassembled WGS sequence"/>
</dbReference>
<dbReference type="InterPro" id="IPR039528">
    <property type="entry name" value="DPM1-like"/>
</dbReference>
<dbReference type="GO" id="GO:0016020">
    <property type="term" value="C:membrane"/>
    <property type="evidence" value="ECO:0007669"/>
    <property type="project" value="GOC"/>
</dbReference>
<proteinExistence type="inferred from homology"/>
<dbReference type="EMBL" id="CAACVJ010000602">
    <property type="protein sequence ID" value="VEP17761.1"/>
    <property type="molecule type" value="Genomic_DNA"/>
</dbReference>
<accession>A0A563W254</accession>
<keyword evidence="2" id="KW-0328">Glycosyltransferase</keyword>
<evidence type="ECO:0000313" key="5">
    <source>
        <dbReference type="EMBL" id="VEP17761.1"/>
    </source>
</evidence>
<evidence type="ECO:0000256" key="1">
    <source>
        <dbReference type="ARBA" id="ARBA00006739"/>
    </source>
</evidence>
<evidence type="ECO:0000256" key="3">
    <source>
        <dbReference type="ARBA" id="ARBA00022679"/>
    </source>
</evidence>
<keyword evidence="3 5" id="KW-0808">Transferase</keyword>
<feature type="domain" description="Glycosyltransferase 2-like" evidence="4">
    <location>
        <begin position="11"/>
        <end position="138"/>
    </location>
</feature>
<evidence type="ECO:0000256" key="2">
    <source>
        <dbReference type="ARBA" id="ARBA00022676"/>
    </source>
</evidence>
<name>A0A563W254_9CYAN</name>
<dbReference type="SUPFAM" id="SSF53448">
    <property type="entry name" value="Nucleotide-diphospho-sugar transferases"/>
    <property type="match status" value="1"/>
</dbReference>
<dbReference type="AlphaFoldDB" id="A0A563W254"/>
<evidence type="ECO:0000313" key="6">
    <source>
        <dbReference type="Proteomes" id="UP000320055"/>
    </source>
</evidence>
<dbReference type="RefSeq" id="WP_144876163.1">
    <property type="nucleotide sequence ID" value="NZ_LR214372.1"/>
</dbReference>
<dbReference type="InterPro" id="IPR001173">
    <property type="entry name" value="Glyco_trans_2-like"/>
</dbReference>
<dbReference type="InterPro" id="IPR029044">
    <property type="entry name" value="Nucleotide-diphossugar_trans"/>
</dbReference>
<organism evidence="5 6">
    <name type="scientific">Hyella patelloides LEGE 07179</name>
    <dbReference type="NCBI Taxonomy" id="945734"/>
    <lineage>
        <taxon>Bacteria</taxon>
        <taxon>Bacillati</taxon>
        <taxon>Cyanobacteriota</taxon>
        <taxon>Cyanophyceae</taxon>
        <taxon>Pleurocapsales</taxon>
        <taxon>Hyellaceae</taxon>
        <taxon>Hyella</taxon>
    </lineage>
</organism>
<evidence type="ECO:0000259" key="4">
    <source>
        <dbReference type="Pfam" id="PF00535"/>
    </source>
</evidence>
<dbReference type="OrthoDB" id="9810303at2"/>
<dbReference type="Pfam" id="PF00535">
    <property type="entry name" value="Glycos_transf_2"/>
    <property type="match status" value="1"/>
</dbReference>
<dbReference type="GO" id="GO:0009247">
    <property type="term" value="P:glycolipid biosynthetic process"/>
    <property type="evidence" value="ECO:0007669"/>
    <property type="project" value="TreeGrafter"/>
</dbReference>
<gene>
    <name evidence="5" type="ORF">H1P_6400002</name>
</gene>
<reference evidence="5 6" key="1">
    <citation type="submission" date="2019-01" db="EMBL/GenBank/DDBJ databases">
        <authorList>
            <person name="Brito A."/>
        </authorList>
    </citation>
    <scope>NUCLEOTIDE SEQUENCE [LARGE SCALE GENOMIC DNA]</scope>
    <source>
        <strain evidence="5">1</strain>
    </source>
</reference>
<sequence length="230" mass="26366">MPESLSYDSLSVILPTYNESENLKKLIPEIEQKFPKSEIIVVDDNSPDGTAEVARTLGARVVLRKKKEGIGAALKEGYNSASNEILVSMDADCSIHVEDINRLIGKLHDYDLVVGSKYSKGSRAKGFSSRRQKILSYWGNKFFIIIFQLPVDDITLNFRAMRKVTWQKLNLRQKSNVFLLEMLLESKSKNIKIGQIPIFFSDRFYGKSKTNLKVLFPLYFKFLLERIFRG</sequence>
<dbReference type="PANTHER" id="PTHR43398:SF1">
    <property type="entry name" value="DOLICHOL-PHOSPHATE MANNOSYLTRANSFERASE SUBUNIT 1"/>
    <property type="match status" value="1"/>
</dbReference>
<dbReference type="PANTHER" id="PTHR43398">
    <property type="entry name" value="DOLICHOL-PHOSPHATE MANNOSYLTRANSFERASE SUBUNIT 1"/>
    <property type="match status" value="1"/>
</dbReference>
<protein>
    <submittedName>
        <fullName evidence="5">Glycosyltransferase family 2 protein</fullName>
    </submittedName>
</protein>
<keyword evidence="6" id="KW-1185">Reference proteome</keyword>